<keyword evidence="1" id="KW-1133">Transmembrane helix</keyword>
<keyword evidence="1" id="KW-0472">Membrane</keyword>
<evidence type="ECO:0000313" key="3">
    <source>
        <dbReference type="Proteomes" id="UP001212160"/>
    </source>
</evidence>
<name>A0AAW6DDR5_MEDGN</name>
<proteinExistence type="predicted"/>
<dbReference type="Pfam" id="PF18936">
    <property type="entry name" value="DUF5684"/>
    <property type="match status" value="1"/>
</dbReference>
<accession>A0AAW6DDR5</accession>
<reference evidence="2" key="1">
    <citation type="submission" date="2023-01" db="EMBL/GenBank/DDBJ databases">
        <title>Human gut microbiome strain richness.</title>
        <authorList>
            <person name="Chen-Liaw A."/>
        </authorList>
    </citation>
    <scope>NUCLEOTIDE SEQUENCE</scope>
    <source>
        <strain evidence="2">RTP21484st1_H11_RTP21484_190118</strain>
    </source>
</reference>
<feature type="transmembrane region" description="Helical" evidence="1">
    <location>
        <begin position="71"/>
        <end position="96"/>
    </location>
</feature>
<feature type="transmembrane region" description="Helical" evidence="1">
    <location>
        <begin position="31"/>
        <end position="51"/>
    </location>
</feature>
<evidence type="ECO:0000313" key="2">
    <source>
        <dbReference type="EMBL" id="MDB8687059.1"/>
    </source>
</evidence>
<dbReference type="InterPro" id="IPR043739">
    <property type="entry name" value="DUF5684"/>
</dbReference>
<dbReference type="EMBL" id="JAQMLA010000027">
    <property type="protein sequence ID" value="MDB8687059.1"/>
    <property type="molecule type" value="Genomic_DNA"/>
</dbReference>
<organism evidence="2 3">
    <name type="scientific">Mediterraneibacter gnavus</name>
    <name type="common">Ruminococcus gnavus</name>
    <dbReference type="NCBI Taxonomy" id="33038"/>
    <lineage>
        <taxon>Bacteria</taxon>
        <taxon>Bacillati</taxon>
        <taxon>Bacillota</taxon>
        <taxon>Clostridia</taxon>
        <taxon>Lachnospirales</taxon>
        <taxon>Lachnospiraceae</taxon>
        <taxon>Mediterraneibacter</taxon>
    </lineage>
</organism>
<feature type="transmembrane region" description="Helical" evidence="1">
    <location>
        <begin position="6"/>
        <end position="24"/>
    </location>
</feature>
<dbReference type="Proteomes" id="UP001212160">
    <property type="component" value="Unassembled WGS sequence"/>
</dbReference>
<protein>
    <submittedName>
        <fullName evidence="2">DUF5684 domain-containing protein</fullName>
    </submittedName>
</protein>
<sequence>MAVYFWIPAAGNLIFAIFTMIKLAKVFGKKGGFACGLIFLSIVFLPILAFGKAEYTGPDREKSTGAIIASAITGGIGIILLVLEVIAVVALGLFAVSDQTVQQTQDAVISQEVPEETQEEPDVKEYEGVQREYEGTPIEGYEDFETVSLDSYQWVTDVTLFKAGENTVTESTATSAKDGIELKAGFTLLAADETIEQRISAEVENIRKTLESQAGIYTDITVGEMVAEDGFVMQQLICNQIGADGVAYPCTEIIQVQLMEDREILVSSVSLNTSQATENTERLFTQACELYGIAFQ</sequence>
<dbReference type="AlphaFoldDB" id="A0AAW6DDR5"/>
<comment type="caution">
    <text evidence="2">The sequence shown here is derived from an EMBL/GenBank/DDBJ whole genome shotgun (WGS) entry which is preliminary data.</text>
</comment>
<evidence type="ECO:0000256" key="1">
    <source>
        <dbReference type="SAM" id="Phobius"/>
    </source>
</evidence>
<gene>
    <name evidence="2" type="ORF">PNW85_10270</name>
</gene>
<keyword evidence="1" id="KW-0812">Transmembrane</keyword>